<evidence type="ECO:0000313" key="5">
    <source>
        <dbReference type="EMBL" id="KDN86034.1"/>
    </source>
</evidence>
<dbReference type="InterPro" id="IPR036396">
    <property type="entry name" value="Cyt_P450_sf"/>
</dbReference>
<dbReference type="EMBL" id="JNBY01000073">
    <property type="protein sequence ID" value="KDN86034.1"/>
    <property type="molecule type" value="Genomic_DNA"/>
</dbReference>
<dbReference type="SUPFAM" id="SSF48264">
    <property type="entry name" value="Cytochrome P450"/>
    <property type="match status" value="1"/>
</dbReference>
<name>A0A066Z1B0_9ACTN</name>
<dbReference type="Proteomes" id="UP000027178">
    <property type="component" value="Unassembled WGS sequence"/>
</dbReference>
<sequence>MSAIRVPSPNRGPVHPATAPGGLPLLGHLPAMVTRPLAFLDTLPALGDPVRVRVGPRDLYIVSTPESIHRVLTERADYDRSGPLYAKIRTFLGNGLATCPHADHRRLRRIVQPAFQRALLPRYAEAMTAETAALTARWRPGRTVDITHEAFTLTTAVAVRTLFSAGLTPGAAERLRHALDVLLRGLYLRVVLPAADLLPTPSRFEYRRALRSWHAGVAGIVADYRARGVDHGDVLSLLLAARDEDGRPLDERELADQVATLVLAGAETTSSALAWALRLVAEHPEVERKLHAEVDAGPADRPARWEDLGQLPYAGQVVNETLRLYPPAWAISRTTARPVELGGARLPAGALVVCCLYLLQRRPDLFPDPTRFDPDRFAPGAVQRDAYLPFGLGATRCLGDRFGAVEATLALATVAGRWRLRPVSDGAVRPVPRLVLSPGPQPVRLTARVSAPAG</sequence>
<comment type="caution">
    <text evidence="5">The sequence shown here is derived from an EMBL/GenBank/DDBJ whole genome shotgun (WGS) entry which is preliminary data.</text>
</comment>
<evidence type="ECO:0000313" key="6">
    <source>
        <dbReference type="Proteomes" id="UP000027178"/>
    </source>
</evidence>
<dbReference type="GO" id="GO:0004497">
    <property type="term" value="F:monooxygenase activity"/>
    <property type="evidence" value="ECO:0007669"/>
    <property type="project" value="UniProtKB-KW"/>
</dbReference>
<dbReference type="Gene3D" id="1.10.630.10">
    <property type="entry name" value="Cytochrome P450"/>
    <property type="match status" value="1"/>
</dbReference>
<dbReference type="InterPro" id="IPR001128">
    <property type="entry name" value="Cyt_P450"/>
</dbReference>
<organism evidence="5 6">
    <name type="scientific">Kitasatospora cheerisanensis KCTC 2395</name>
    <dbReference type="NCBI Taxonomy" id="1348663"/>
    <lineage>
        <taxon>Bacteria</taxon>
        <taxon>Bacillati</taxon>
        <taxon>Actinomycetota</taxon>
        <taxon>Actinomycetes</taxon>
        <taxon>Kitasatosporales</taxon>
        <taxon>Streptomycetaceae</taxon>
        <taxon>Kitasatospora</taxon>
    </lineage>
</organism>
<dbReference type="PATRIC" id="fig|1348663.4.peg.1782"/>
<keyword evidence="3 4" id="KW-0408">Iron</keyword>
<evidence type="ECO:0000256" key="4">
    <source>
        <dbReference type="RuleBase" id="RU000461"/>
    </source>
</evidence>
<evidence type="ECO:0000256" key="1">
    <source>
        <dbReference type="ARBA" id="ARBA00001971"/>
    </source>
</evidence>
<dbReference type="AlphaFoldDB" id="A0A066Z1B0"/>
<comment type="similarity">
    <text evidence="2 4">Belongs to the cytochrome P450 family.</text>
</comment>
<gene>
    <name evidence="5" type="ORF">KCH_18510</name>
</gene>
<dbReference type="InterPro" id="IPR050121">
    <property type="entry name" value="Cytochrome_P450_monoxygenase"/>
</dbReference>
<dbReference type="PANTHER" id="PTHR24305:SF166">
    <property type="entry name" value="CYTOCHROME P450 12A4, MITOCHONDRIAL-RELATED"/>
    <property type="match status" value="1"/>
</dbReference>
<dbReference type="GO" id="GO:0020037">
    <property type="term" value="F:heme binding"/>
    <property type="evidence" value="ECO:0007669"/>
    <property type="project" value="InterPro"/>
</dbReference>
<keyword evidence="4" id="KW-0503">Monooxygenase</keyword>
<dbReference type="GO" id="GO:0016705">
    <property type="term" value="F:oxidoreductase activity, acting on paired donors, with incorporation or reduction of molecular oxygen"/>
    <property type="evidence" value="ECO:0007669"/>
    <property type="project" value="InterPro"/>
</dbReference>
<accession>A0A066Z1B0</accession>
<keyword evidence="3 4" id="KW-0479">Metal-binding</keyword>
<dbReference type="GO" id="GO:0005506">
    <property type="term" value="F:iron ion binding"/>
    <property type="evidence" value="ECO:0007669"/>
    <property type="project" value="InterPro"/>
</dbReference>
<keyword evidence="4" id="KW-0560">Oxidoreductase</keyword>
<comment type="cofactor">
    <cofactor evidence="1 3">
        <name>heme</name>
        <dbReference type="ChEBI" id="CHEBI:30413"/>
    </cofactor>
</comment>
<dbReference type="PROSITE" id="PS00086">
    <property type="entry name" value="CYTOCHROME_P450"/>
    <property type="match status" value="1"/>
</dbReference>
<proteinExistence type="inferred from homology"/>
<keyword evidence="3 4" id="KW-0349">Heme</keyword>
<dbReference type="PRINTS" id="PR00463">
    <property type="entry name" value="EP450I"/>
</dbReference>
<dbReference type="PRINTS" id="PR00385">
    <property type="entry name" value="P450"/>
</dbReference>
<keyword evidence="6" id="KW-1185">Reference proteome</keyword>
<dbReference type="InterPro" id="IPR017972">
    <property type="entry name" value="Cyt_P450_CS"/>
</dbReference>
<feature type="binding site" description="axial binding residue" evidence="3">
    <location>
        <position position="397"/>
    </location>
    <ligand>
        <name>heme</name>
        <dbReference type="ChEBI" id="CHEBI:30413"/>
    </ligand>
    <ligandPart>
        <name>Fe</name>
        <dbReference type="ChEBI" id="CHEBI:18248"/>
    </ligandPart>
</feature>
<evidence type="ECO:0000256" key="2">
    <source>
        <dbReference type="ARBA" id="ARBA00010617"/>
    </source>
</evidence>
<dbReference type="Pfam" id="PF00067">
    <property type="entry name" value="p450"/>
    <property type="match status" value="1"/>
</dbReference>
<evidence type="ECO:0000256" key="3">
    <source>
        <dbReference type="PIRSR" id="PIRSR602401-1"/>
    </source>
</evidence>
<protein>
    <submittedName>
        <fullName evidence="5">Cytochrome P450</fullName>
    </submittedName>
</protein>
<dbReference type="PANTHER" id="PTHR24305">
    <property type="entry name" value="CYTOCHROME P450"/>
    <property type="match status" value="1"/>
</dbReference>
<dbReference type="eggNOG" id="COG2124">
    <property type="taxonomic scope" value="Bacteria"/>
</dbReference>
<dbReference type="HOGENOM" id="CLU_001570_5_1_11"/>
<reference evidence="5 6" key="1">
    <citation type="submission" date="2014-05" db="EMBL/GenBank/DDBJ databases">
        <title>Draft Genome Sequence of Kitasatospora cheerisanensis KCTC 2395.</title>
        <authorList>
            <person name="Nam D.H."/>
        </authorList>
    </citation>
    <scope>NUCLEOTIDE SEQUENCE [LARGE SCALE GENOMIC DNA]</scope>
    <source>
        <strain evidence="5 6">KCTC 2395</strain>
    </source>
</reference>
<dbReference type="InterPro" id="IPR002401">
    <property type="entry name" value="Cyt_P450_E_grp-I"/>
</dbReference>